<feature type="compositionally biased region" description="Basic and acidic residues" evidence="1">
    <location>
        <begin position="16"/>
        <end position="26"/>
    </location>
</feature>
<keyword evidence="2" id="KW-0812">Transmembrane</keyword>
<feature type="region of interest" description="Disordered" evidence="1">
    <location>
        <begin position="1"/>
        <end position="75"/>
    </location>
</feature>
<organism evidence="3 4">
    <name type="scientific">Megalurothrips usitatus</name>
    <name type="common">bean blossom thrips</name>
    <dbReference type="NCBI Taxonomy" id="439358"/>
    <lineage>
        <taxon>Eukaryota</taxon>
        <taxon>Metazoa</taxon>
        <taxon>Ecdysozoa</taxon>
        <taxon>Arthropoda</taxon>
        <taxon>Hexapoda</taxon>
        <taxon>Insecta</taxon>
        <taxon>Pterygota</taxon>
        <taxon>Neoptera</taxon>
        <taxon>Paraneoptera</taxon>
        <taxon>Thysanoptera</taxon>
        <taxon>Terebrantia</taxon>
        <taxon>Thripoidea</taxon>
        <taxon>Thripidae</taxon>
        <taxon>Megalurothrips</taxon>
    </lineage>
</organism>
<proteinExistence type="predicted"/>
<evidence type="ECO:0000313" key="3">
    <source>
        <dbReference type="EMBL" id="KAJ1531055.1"/>
    </source>
</evidence>
<comment type="caution">
    <text evidence="3">The sequence shown here is derived from an EMBL/GenBank/DDBJ whole genome shotgun (WGS) entry which is preliminary data.</text>
</comment>
<gene>
    <name evidence="3" type="ORF">ONE63_005885</name>
</gene>
<dbReference type="PANTHER" id="PTHR33444">
    <property type="entry name" value="SI:DKEY-19B23.12-RELATED"/>
    <property type="match status" value="1"/>
</dbReference>
<keyword evidence="2" id="KW-0472">Membrane</keyword>
<accession>A0AAV7XXZ4</accession>
<keyword evidence="2" id="KW-1133">Transmembrane helix</keyword>
<dbReference type="InterPro" id="IPR040350">
    <property type="entry name" value="TMEM272"/>
</dbReference>
<feature type="transmembrane region" description="Helical" evidence="2">
    <location>
        <begin position="101"/>
        <end position="121"/>
    </location>
</feature>
<keyword evidence="4" id="KW-1185">Reference proteome</keyword>
<dbReference type="PANTHER" id="PTHR33444:SF7">
    <property type="entry name" value="TRANSMEMBRANE PROTEIN 272"/>
    <property type="match status" value="1"/>
</dbReference>
<name>A0AAV7XXZ4_9NEOP</name>
<feature type="transmembrane region" description="Helical" evidence="2">
    <location>
        <begin position="133"/>
        <end position="154"/>
    </location>
</feature>
<evidence type="ECO:0000256" key="2">
    <source>
        <dbReference type="SAM" id="Phobius"/>
    </source>
</evidence>
<reference evidence="3" key="1">
    <citation type="submission" date="2022-12" db="EMBL/GenBank/DDBJ databases">
        <title>Chromosome-level genome assembly of the bean flower thrips Megalurothrips usitatus.</title>
        <authorList>
            <person name="Ma L."/>
            <person name="Liu Q."/>
            <person name="Li H."/>
            <person name="Cai W."/>
        </authorList>
    </citation>
    <scope>NUCLEOTIDE SEQUENCE</scope>
    <source>
        <strain evidence="3">Cailab_2022a</strain>
    </source>
</reference>
<feature type="transmembrane region" description="Helical" evidence="2">
    <location>
        <begin position="166"/>
        <end position="191"/>
    </location>
</feature>
<evidence type="ECO:0008006" key="5">
    <source>
        <dbReference type="Google" id="ProtNLM"/>
    </source>
</evidence>
<dbReference type="EMBL" id="JAPTSV010000002">
    <property type="protein sequence ID" value="KAJ1531055.1"/>
    <property type="molecule type" value="Genomic_DNA"/>
</dbReference>
<feature type="compositionally biased region" description="Polar residues" evidence="1">
    <location>
        <begin position="1"/>
        <end position="13"/>
    </location>
</feature>
<evidence type="ECO:0000256" key="1">
    <source>
        <dbReference type="SAM" id="MobiDB-lite"/>
    </source>
</evidence>
<dbReference type="Proteomes" id="UP001075354">
    <property type="component" value="Chromosome 2"/>
</dbReference>
<sequence length="270" mass="29467">MSSKNMKQGSVKGSHSPKEGERKSSEPEPAETKTALLTPSSAELDASKNGSHAPSAATIAVEDDVGGTTPDGARTRKLAHIKKRVSQEFTDSTRCQKALKCLIHTVGATMPYVAILMGAIYLDDCPAQRMIPVHLIVAGVTASLMHLSTSIDVYRKLPYLKQEKKPAIYTLVSLFLTVWMILGCVWTFGIFTPVTDPGEMYNLQYNSFGMGYCKKPIYWFAFVFNLVSLISFLGGWILCCCMCTVLCNVGILTCLCSDSDDDEDNGPVNV</sequence>
<evidence type="ECO:0000313" key="4">
    <source>
        <dbReference type="Proteomes" id="UP001075354"/>
    </source>
</evidence>
<dbReference type="AlphaFoldDB" id="A0AAV7XXZ4"/>
<protein>
    <recommendedName>
        <fullName evidence="5">Transmembrane protein 272-like</fullName>
    </recommendedName>
</protein>
<feature type="transmembrane region" description="Helical" evidence="2">
    <location>
        <begin position="217"/>
        <end position="239"/>
    </location>
</feature>